<dbReference type="SUPFAM" id="SSF52540">
    <property type="entry name" value="P-loop containing nucleoside triphosphate hydrolases"/>
    <property type="match status" value="1"/>
</dbReference>
<dbReference type="InterPro" id="IPR041626">
    <property type="entry name" value="Prot_ATP_ID_OB_N"/>
</dbReference>
<evidence type="ECO:0000313" key="8">
    <source>
        <dbReference type="Proteomes" id="UP000595895"/>
    </source>
</evidence>
<evidence type="ECO:0000256" key="2">
    <source>
        <dbReference type="ARBA" id="ARBA00022840"/>
    </source>
</evidence>
<dbReference type="GO" id="GO:0016887">
    <property type="term" value="F:ATP hydrolysis activity"/>
    <property type="evidence" value="ECO:0007669"/>
    <property type="project" value="InterPro"/>
</dbReference>
<evidence type="ECO:0000259" key="6">
    <source>
        <dbReference type="SMART" id="SM00382"/>
    </source>
</evidence>
<comment type="similarity">
    <text evidence="4">Belongs to the AAA ATPase family.</text>
</comment>
<dbReference type="PROSITE" id="PS00674">
    <property type="entry name" value="AAA"/>
    <property type="match status" value="1"/>
</dbReference>
<dbReference type="InterPro" id="IPR032501">
    <property type="entry name" value="Prot_ATP_ID_OB_2nd"/>
</dbReference>
<dbReference type="KEGG" id="awe:JG540_07840"/>
<dbReference type="InterPro" id="IPR003960">
    <property type="entry name" value="ATPase_AAA_CS"/>
</dbReference>
<dbReference type="GO" id="GO:0010498">
    <property type="term" value="P:proteasomal protein catabolic process"/>
    <property type="evidence" value="ECO:0007669"/>
    <property type="project" value="InterPro"/>
</dbReference>
<keyword evidence="1 4" id="KW-0547">Nucleotide-binding</keyword>
<dbReference type="InterPro" id="IPR012340">
    <property type="entry name" value="NA-bd_OB-fold"/>
</dbReference>
<dbReference type="InterPro" id="IPR003593">
    <property type="entry name" value="AAA+_ATPase"/>
</dbReference>
<evidence type="ECO:0000256" key="1">
    <source>
        <dbReference type="ARBA" id="ARBA00022741"/>
    </source>
</evidence>
<evidence type="ECO:0000256" key="3">
    <source>
        <dbReference type="ARBA" id="ARBA00023054"/>
    </source>
</evidence>
<dbReference type="InterPro" id="IPR027417">
    <property type="entry name" value="P-loop_NTPase"/>
</dbReference>
<dbReference type="EMBL" id="CP066802">
    <property type="protein sequence ID" value="QQM66957.1"/>
    <property type="molecule type" value="Genomic_DNA"/>
</dbReference>
<evidence type="ECO:0000256" key="4">
    <source>
        <dbReference type="RuleBase" id="RU003651"/>
    </source>
</evidence>
<keyword evidence="7" id="KW-0647">Proteasome</keyword>
<feature type="region of interest" description="Disordered" evidence="5">
    <location>
        <begin position="1"/>
        <end position="23"/>
    </location>
</feature>
<dbReference type="AlphaFoldDB" id="A0A7T7S1U4"/>
<dbReference type="GO" id="GO:0005524">
    <property type="term" value="F:ATP binding"/>
    <property type="evidence" value="ECO:0007669"/>
    <property type="project" value="UniProtKB-KW"/>
</dbReference>
<dbReference type="GO" id="GO:0019941">
    <property type="term" value="P:modification-dependent protein catabolic process"/>
    <property type="evidence" value="ECO:0007669"/>
    <property type="project" value="InterPro"/>
</dbReference>
<reference evidence="7 8" key="1">
    <citation type="submission" date="2020-12" db="EMBL/GenBank/DDBJ databases">
        <authorList>
            <person name="Zhou J."/>
        </authorList>
    </citation>
    <scope>NUCLEOTIDE SEQUENCE [LARGE SCALE GENOMIC DNA]</scope>
    <source>
        <strain evidence="7 8">CCUG 61299</strain>
    </source>
</reference>
<name>A0A7T7S1U4_9ACTO</name>
<dbReference type="RefSeq" id="WP_200275143.1">
    <property type="nucleotide sequence ID" value="NZ_CP066802.1"/>
</dbReference>
<dbReference type="NCBIfam" id="TIGR03689">
    <property type="entry name" value="pup_AAA"/>
    <property type="match status" value="1"/>
</dbReference>
<dbReference type="GO" id="GO:0000502">
    <property type="term" value="C:proteasome complex"/>
    <property type="evidence" value="ECO:0007669"/>
    <property type="project" value="UniProtKB-KW"/>
</dbReference>
<proteinExistence type="inferred from homology"/>
<feature type="domain" description="AAA+ ATPase" evidence="6">
    <location>
        <begin position="222"/>
        <end position="369"/>
    </location>
</feature>
<dbReference type="PANTHER" id="PTHR23077">
    <property type="entry name" value="AAA-FAMILY ATPASE"/>
    <property type="match status" value="1"/>
</dbReference>
<organism evidence="7 8">
    <name type="scientific">Actinomyces weissii</name>
    <dbReference type="NCBI Taxonomy" id="675090"/>
    <lineage>
        <taxon>Bacteria</taxon>
        <taxon>Bacillati</taxon>
        <taxon>Actinomycetota</taxon>
        <taxon>Actinomycetes</taxon>
        <taxon>Actinomycetales</taxon>
        <taxon>Actinomycetaceae</taxon>
        <taxon>Actinomyces</taxon>
    </lineage>
</organism>
<dbReference type="Pfam" id="PF17758">
    <property type="entry name" value="Prot_ATP_ID_OB_N"/>
    <property type="match status" value="1"/>
</dbReference>
<dbReference type="Gene3D" id="2.40.50.140">
    <property type="entry name" value="Nucleic acid-binding proteins"/>
    <property type="match status" value="2"/>
</dbReference>
<dbReference type="InterPro" id="IPR022482">
    <property type="entry name" value="Proteasome_ATPase"/>
</dbReference>
<sequence length="521" mass="56621">MAEHVGDPPPGPSAPTNPTERKNRALSHALRQARAELEAAHREITRLTSPALSHATLVQVVDARNRLLDVAQGGRRLRVRASTQLPLGGLEPGTPLLLNADLHAVELGASPDTGELVSFEQRLDEHHVLAAVRAEDSRVLRLAPTLTSARLRPGDSLLADVREGTVVALVPRQEVEELLLQTAPDTPWEAIGGLDQTIERIRDVVELPMTHPELFAEHRLRPPRGLLLYGPPGVGKTLIARAVATSLGRATGRSTHFLSIKGPQLLDKYVGETERRIRLIFSRARDKAADGVPVVIFFDEMESLFRTRGTGVSSDVETTVVPQLLAEIDGVEEMRNVVVIGASNREDMIDPAILRPGRLDVRIRIDRPDYEASRQILARYLTPDLPLAPAEVQAHGSPQRLVEAMSREVLTALFTRDRSTMVLHVHRRSGASETWYLADLVSGAMIASVVARAKAAALKDALAGRRGLTTAHLLAAVAAEAADAAEQPGTSDPEEWVRVVGRSRRTDPVTALVPAGEEKRS</sequence>
<dbReference type="FunFam" id="3.40.50.300:FF:001025">
    <property type="entry name" value="ATPase family, AAA domain-containing 2B"/>
    <property type="match status" value="1"/>
</dbReference>
<dbReference type="Proteomes" id="UP000595895">
    <property type="component" value="Chromosome"/>
</dbReference>
<gene>
    <name evidence="7" type="primary">arc</name>
    <name evidence="7" type="ORF">JG540_07840</name>
</gene>
<dbReference type="PANTHER" id="PTHR23077:SF144">
    <property type="entry name" value="PROTEASOME-ASSOCIATED ATPASE"/>
    <property type="match status" value="1"/>
</dbReference>
<keyword evidence="3" id="KW-0175">Coiled coil</keyword>
<dbReference type="InterPro" id="IPR003959">
    <property type="entry name" value="ATPase_AAA_core"/>
</dbReference>
<evidence type="ECO:0000256" key="5">
    <source>
        <dbReference type="SAM" id="MobiDB-lite"/>
    </source>
</evidence>
<keyword evidence="2 4" id="KW-0067">ATP-binding</keyword>
<dbReference type="InterPro" id="IPR050168">
    <property type="entry name" value="AAA_ATPase_domain"/>
</dbReference>
<accession>A0A7T7S1U4</accession>
<dbReference type="Gene3D" id="3.40.50.300">
    <property type="entry name" value="P-loop containing nucleotide triphosphate hydrolases"/>
    <property type="match status" value="1"/>
</dbReference>
<dbReference type="Pfam" id="PF00004">
    <property type="entry name" value="AAA"/>
    <property type="match status" value="1"/>
</dbReference>
<keyword evidence="8" id="KW-1185">Reference proteome</keyword>
<evidence type="ECO:0000313" key="7">
    <source>
        <dbReference type="EMBL" id="QQM66957.1"/>
    </source>
</evidence>
<dbReference type="SMART" id="SM00382">
    <property type="entry name" value="AAA"/>
    <property type="match status" value="1"/>
</dbReference>
<dbReference type="Pfam" id="PF16450">
    <property type="entry name" value="Prot_ATP_ID_OB_C"/>
    <property type="match status" value="1"/>
</dbReference>
<protein>
    <submittedName>
        <fullName evidence="7">Proteasome ATPase</fullName>
    </submittedName>
</protein>